<evidence type="ECO:0000313" key="2">
    <source>
        <dbReference type="Proteomes" id="UP001233999"/>
    </source>
</evidence>
<accession>A0AAD7ZC60</accession>
<feature type="non-terminal residue" evidence="1">
    <location>
        <position position="93"/>
    </location>
</feature>
<feature type="non-terminal residue" evidence="1">
    <location>
        <position position="1"/>
    </location>
</feature>
<organism evidence="1 2">
    <name type="scientific">Diploptera punctata</name>
    <name type="common">Pacific beetle cockroach</name>
    <dbReference type="NCBI Taxonomy" id="6984"/>
    <lineage>
        <taxon>Eukaryota</taxon>
        <taxon>Metazoa</taxon>
        <taxon>Ecdysozoa</taxon>
        <taxon>Arthropoda</taxon>
        <taxon>Hexapoda</taxon>
        <taxon>Insecta</taxon>
        <taxon>Pterygota</taxon>
        <taxon>Neoptera</taxon>
        <taxon>Polyneoptera</taxon>
        <taxon>Dictyoptera</taxon>
        <taxon>Blattodea</taxon>
        <taxon>Blaberoidea</taxon>
        <taxon>Blaberidae</taxon>
        <taxon>Diplopterinae</taxon>
        <taxon>Diploptera</taxon>
    </lineage>
</organism>
<keyword evidence="2" id="KW-1185">Reference proteome</keyword>
<dbReference type="EMBL" id="JASPKZ010009322">
    <property type="protein sequence ID" value="KAJ9577839.1"/>
    <property type="molecule type" value="Genomic_DNA"/>
</dbReference>
<reference evidence="1" key="1">
    <citation type="journal article" date="2023" name="IScience">
        <title>Live-bearing cockroach genome reveals convergent evolutionary mechanisms linked to viviparity in insects and beyond.</title>
        <authorList>
            <person name="Fouks B."/>
            <person name="Harrison M.C."/>
            <person name="Mikhailova A.A."/>
            <person name="Marchal E."/>
            <person name="English S."/>
            <person name="Carruthers M."/>
            <person name="Jennings E.C."/>
            <person name="Chiamaka E.L."/>
            <person name="Frigard R.A."/>
            <person name="Pippel M."/>
            <person name="Attardo G.M."/>
            <person name="Benoit J.B."/>
            <person name="Bornberg-Bauer E."/>
            <person name="Tobe S.S."/>
        </authorList>
    </citation>
    <scope>NUCLEOTIDE SEQUENCE</scope>
    <source>
        <strain evidence="1">Stay&amp;Tobe</strain>
    </source>
</reference>
<comment type="caution">
    <text evidence="1">The sequence shown here is derived from an EMBL/GenBank/DDBJ whole genome shotgun (WGS) entry which is preliminary data.</text>
</comment>
<proteinExistence type="predicted"/>
<reference evidence="1" key="2">
    <citation type="submission" date="2023-05" db="EMBL/GenBank/DDBJ databases">
        <authorList>
            <person name="Fouks B."/>
        </authorList>
    </citation>
    <scope>NUCLEOTIDE SEQUENCE</scope>
    <source>
        <strain evidence="1">Stay&amp;Tobe</strain>
        <tissue evidence="1">Testes</tissue>
    </source>
</reference>
<gene>
    <name evidence="1" type="ORF">L9F63_025301</name>
</gene>
<dbReference type="Proteomes" id="UP001233999">
    <property type="component" value="Unassembled WGS sequence"/>
</dbReference>
<sequence>TIKQFSLYTDYDFTAGVDMMILKKISGLCVGTSSLKTTAYSPEIFFKTIIIKLMDYINDCIGNQEKHPINSHQIMMFLDSPALFVCKTKLNLF</sequence>
<protein>
    <submittedName>
        <fullName evidence="1">Uncharacterized protein</fullName>
    </submittedName>
</protein>
<evidence type="ECO:0000313" key="1">
    <source>
        <dbReference type="EMBL" id="KAJ9577839.1"/>
    </source>
</evidence>
<name>A0AAD7ZC60_DIPPU</name>
<dbReference type="AlphaFoldDB" id="A0AAD7ZC60"/>